<dbReference type="SUPFAM" id="SSF53448">
    <property type="entry name" value="Nucleotide-diphospho-sugar transferases"/>
    <property type="match status" value="1"/>
</dbReference>
<accession>A0ABT0U2A8</accession>
<gene>
    <name evidence="1" type="ORF">NB063_10455</name>
</gene>
<organism evidence="1 2">
    <name type="scientific">Aporhodopirellula aestuarii</name>
    <dbReference type="NCBI Taxonomy" id="2950107"/>
    <lineage>
        <taxon>Bacteria</taxon>
        <taxon>Pseudomonadati</taxon>
        <taxon>Planctomycetota</taxon>
        <taxon>Planctomycetia</taxon>
        <taxon>Pirellulales</taxon>
        <taxon>Pirellulaceae</taxon>
        <taxon>Aporhodopirellula</taxon>
    </lineage>
</organism>
<name>A0ABT0U2A8_9BACT</name>
<sequence>MPKFPTIPRLTIVVPHGGDTASFESSLVSVLQHCPDACEVIVPHAGDYDDPFDLCDEVKFVDAGSVSLTQQIGQAAAIARGRFVHVVADGHVVTPDWADRALLQFEHHEAGLVVPVVRHSDCDEIAHAGWRRSGATACEMVAAGSDHVEQRAALRAEGGFLTASFWRRDLLRSLTGSLRNSDDVVEASMVYSLLARKAGWRCIVSPDCTIRLGDSDSPLGDYQSQVNENHRRLQAIADHFGTGGWGKSFGRFLATTFSYGLGSALRRATAPLAQSGIATSVRGDSVQRCDEQVEAIRIPVASPGTYRRAA</sequence>
<dbReference type="Proteomes" id="UP001202961">
    <property type="component" value="Unassembled WGS sequence"/>
</dbReference>
<evidence type="ECO:0000313" key="2">
    <source>
        <dbReference type="Proteomes" id="UP001202961"/>
    </source>
</evidence>
<comment type="caution">
    <text evidence="1">The sequence shown here is derived from an EMBL/GenBank/DDBJ whole genome shotgun (WGS) entry which is preliminary data.</text>
</comment>
<dbReference type="InterPro" id="IPR029044">
    <property type="entry name" value="Nucleotide-diphossugar_trans"/>
</dbReference>
<proteinExistence type="predicted"/>
<dbReference type="Gene3D" id="3.90.550.10">
    <property type="entry name" value="Spore Coat Polysaccharide Biosynthesis Protein SpsA, Chain A"/>
    <property type="match status" value="1"/>
</dbReference>
<keyword evidence="2" id="KW-1185">Reference proteome</keyword>
<dbReference type="CDD" id="cd00761">
    <property type="entry name" value="Glyco_tranf_GTA_type"/>
    <property type="match status" value="1"/>
</dbReference>
<reference evidence="1 2" key="1">
    <citation type="journal article" date="2022" name="Syst. Appl. Microbiol.">
        <title>Rhodopirellula aestuarii sp. nov., a novel member of the genus Rhodopirellula isolated from brackish sediments collected in the Tagus River estuary, Portugal.</title>
        <authorList>
            <person name="Vitorino I.R."/>
            <person name="Klimek D."/>
            <person name="Calusinska M."/>
            <person name="Lobo-da-Cunha A."/>
            <person name="Vasconcelos V."/>
            <person name="Lage O.M."/>
        </authorList>
    </citation>
    <scope>NUCLEOTIDE SEQUENCE [LARGE SCALE GENOMIC DNA]</scope>
    <source>
        <strain evidence="1 2">ICT_H3.1</strain>
    </source>
</reference>
<evidence type="ECO:0000313" key="1">
    <source>
        <dbReference type="EMBL" id="MCM2371029.1"/>
    </source>
</evidence>
<dbReference type="EMBL" id="JAMQBK010000028">
    <property type="protein sequence ID" value="MCM2371029.1"/>
    <property type="molecule type" value="Genomic_DNA"/>
</dbReference>
<protein>
    <submittedName>
        <fullName evidence="1">Glycosyltransferase family 2 protein</fullName>
    </submittedName>
</protein>